<accession>W9RQU1</accession>
<protein>
    <recommendedName>
        <fullName evidence="3">Condensin-2 complex subunit H2</fullName>
    </recommendedName>
    <alternativeName>
        <fullName evidence="6">Non-SMC condensin II complex subunit H2</fullName>
    </alternativeName>
</protein>
<reference evidence="12" key="1">
    <citation type="submission" date="2013-01" db="EMBL/GenBank/DDBJ databases">
        <title>Draft Genome Sequence of a Mulberry Tree, Morus notabilis C.K. Schneid.</title>
        <authorList>
            <person name="He N."/>
            <person name="Zhao S."/>
        </authorList>
    </citation>
    <scope>NUCLEOTIDE SEQUENCE</scope>
</reference>
<keyword evidence="4" id="KW-0226">DNA condensation</keyword>
<evidence type="ECO:0000256" key="7">
    <source>
        <dbReference type="SAM" id="MobiDB-lite"/>
    </source>
</evidence>
<dbReference type="GO" id="GO:0005634">
    <property type="term" value="C:nucleus"/>
    <property type="evidence" value="ECO:0007669"/>
    <property type="project" value="UniProtKB-SubCell"/>
</dbReference>
<evidence type="ECO:0000256" key="5">
    <source>
        <dbReference type="ARBA" id="ARBA00023242"/>
    </source>
</evidence>
<evidence type="ECO:0000256" key="2">
    <source>
        <dbReference type="ARBA" id="ARBA00007844"/>
    </source>
</evidence>
<dbReference type="AlphaFoldDB" id="W9RQU1"/>
<keyword evidence="5" id="KW-0539">Nucleus</keyword>
<dbReference type="PANTHER" id="PTHR14324">
    <property type="entry name" value="CONDENSIN-2 COMPLEX SUBUNIT H2"/>
    <property type="match status" value="1"/>
</dbReference>
<gene>
    <name evidence="11" type="ORF">L484_007198</name>
</gene>
<feature type="compositionally biased region" description="Basic and acidic residues" evidence="7">
    <location>
        <begin position="448"/>
        <end position="459"/>
    </location>
</feature>
<dbReference type="EMBL" id="KE345421">
    <property type="protein sequence ID" value="EXC03941.1"/>
    <property type="molecule type" value="Genomic_DNA"/>
</dbReference>
<feature type="domain" description="Condensin II complex subunit H2 middle" evidence="10">
    <location>
        <begin position="319"/>
        <end position="469"/>
    </location>
</feature>
<evidence type="ECO:0000256" key="1">
    <source>
        <dbReference type="ARBA" id="ARBA00004123"/>
    </source>
</evidence>
<dbReference type="PANTHER" id="PTHR14324:SF3">
    <property type="entry name" value="CONDENSIN-2 COMPLEX SUBUNIT H2"/>
    <property type="match status" value="1"/>
</dbReference>
<evidence type="ECO:0000313" key="11">
    <source>
        <dbReference type="EMBL" id="EXC03941.1"/>
    </source>
</evidence>
<dbReference type="Proteomes" id="UP000030645">
    <property type="component" value="Unassembled WGS sequence"/>
</dbReference>
<sequence length="853" mass="95956">MIKVLEDSSGIAKGLAKGVQLKLAELGLGKYLWPNWPWNCIGSYHPDLRRIWEMQNHAHERQKRRKESQSPPPYEKLRQQLIRDGNQTFDAFLNPEDCNEENENDNGVPDFGQPDDDMPEYMDEDVPFHNEQLWPTLKTLGFPNETPTPPQFDTLQFARRRMSNGKDDNNGGGNGGGGFHRVTAERDPESNWEVDLAHKLEDYLLKICSGEIPTGDDAPIPVNFAEAALLLQGSVQVYSRKVEYLYSLVLRALEFLSRKRQEEQLEGTPDQPQESAAGSKKVADEENDLFWDLDDIPVEANICLDSTLDRDASLNCFVKAPANLVVFEGDCLDSGGDAGELESYLLATSDLFRGFILLDPCDATAVHEYLDGDKDGRGKNSAYKGSMAHKSFQSPTRHSGEASYKSSIRKNQDANINLSPLVGCSFDVNHSDIGPDPPAPNTFNDSKNGFDMDDRHSEPGDFDDLDDDDDPWRPLNPHEPGNLKIKPFRKVKAPKRNGVRVKRVLISTLFPPARLHGTISPDLRRIWEMRNHAHERQKRRRESQSPPPYEKLRQQLISDGNQTFDAFLNPEDCNEENENDNGVPDFGQPDDDMPEYMDEDVPFHNEQQDGDGPNFGGDDAFGHDDANSHTNLEDLCRSHLDALLASIAETEKQSELAARVTTWKQKVERNLEEQDSHPEFDIHKYGERILNKLSLEAEDTNVLSFADVVKGQEKYHVARSFSALLQLVNNGDVELERSGVDCQSLCYTTANPFHIRLLSHDKGREEACFRLSRKRVKSPARKSSRKGGNENFGIDKSKSPSVDSSNLLGSRETPSQPNGKFSVKKIGALRCTPEGKKRRRSRLVEPVDLHSAG</sequence>
<feature type="region of interest" description="Disordered" evidence="7">
    <location>
        <begin position="429"/>
        <end position="483"/>
    </location>
</feature>
<dbReference type="InterPro" id="IPR031737">
    <property type="entry name" value="CNDH2_C"/>
</dbReference>
<dbReference type="InterPro" id="IPR031739">
    <property type="entry name" value="Ncaph2"/>
</dbReference>
<evidence type="ECO:0000256" key="4">
    <source>
        <dbReference type="ARBA" id="ARBA00023067"/>
    </source>
</evidence>
<dbReference type="eggNOG" id="KOG2359">
    <property type="taxonomic scope" value="Eukaryota"/>
</dbReference>
<feature type="compositionally biased region" description="Basic and acidic residues" evidence="7">
    <location>
        <begin position="842"/>
        <end position="853"/>
    </location>
</feature>
<organism evidence="11 12">
    <name type="scientific">Morus notabilis</name>
    <dbReference type="NCBI Taxonomy" id="981085"/>
    <lineage>
        <taxon>Eukaryota</taxon>
        <taxon>Viridiplantae</taxon>
        <taxon>Streptophyta</taxon>
        <taxon>Embryophyta</taxon>
        <taxon>Tracheophyta</taxon>
        <taxon>Spermatophyta</taxon>
        <taxon>Magnoliopsida</taxon>
        <taxon>eudicotyledons</taxon>
        <taxon>Gunneridae</taxon>
        <taxon>Pentapetalae</taxon>
        <taxon>rosids</taxon>
        <taxon>fabids</taxon>
        <taxon>Rosales</taxon>
        <taxon>Moraceae</taxon>
        <taxon>Moreae</taxon>
        <taxon>Morus</taxon>
    </lineage>
</organism>
<feature type="domain" description="Condensin II complex subunit H2 N-terminal" evidence="8">
    <location>
        <begin position="180"/>
        <end position="297"/>
    </location>
</feature>
<dbReference type="STRING" id="981085.W9RQU1"/>
<comment type="subcellular location">
    <subcellularLocation>
        <location evidence="1">Nucleus</location>
    </subcellularLocation>
</comment>
<feature type="region of interest" description="Disordered" evidence="7">
    <location>
        <begin position="370"/>
        <end position="408"/>
    </location>
</feature>
<evidence type="ECO:0000256" key="6">
    <source>
        <dbReference type="ARBA" id="ARBA00030479"/>
    </source>
</evidence>
<dbReference type="InterPro" id="IPR031719">
    <property type="entry name" value="H2_M"/>
</dbReference>
<evidence type="ECO:0000259" key="8">
    <source>
        <dbReference type="Pfam" id="PF06278"/>
    </source>
</evidence>
<feature type="region of interest" description="Disordered" evidence="7">
    <location>
        <begin position="90"/>
        <end position="115"/>
    </location>
</feature>
<feature type="domain" description="Condensin-2 complex subunit H2 C-terminal" evidence="9">
    <location>
        <begin position="632"/>
        <end position="765"/>
    </location>
</feature>
<dbReference type="GO" id="GO:0003682">
    <property type="term" value="F:chromatin binding"/>
    <property type="evidence" value="ECO:0007669"/>
    <property type="project" value="TreeGrafter"/>
</dbReference>
<dbReference type="GO" id="GO:0000796">
    <property type="term" value="C:condensin complex"/>
    <property type="evidence" value="ECO:0007669"/>
    <property type="project" value="TreeGrafter"/>
</dbReference>
<comment type="similarity">
    <text evidence="2">Belongs to the CND2 H2 (condensin-2 subunit 2) family.</text>
</comment>
<keyword evidence="12" id="KW-1185">Reference proteome</keyword>
<feature type="region of interest" description="Disordered" evidence="7">
    <location>
        <begin position="564"/>
        <end position="590"/>
    </location>
</feature>
<dbReference type="GO" id="GO:0010032">
    <property type="term" value="P:meiotic chromosome condensation"/>
    <property type="evidence" value="ECO:0007669"/>
    <property type="project" value="TreeGrafter"/>
</dbReference>
<feature type="compositionally biased region" description="Polar residues" evidence="7">
    <location>
        <begin position="799"/>
        <end position="819"/>
    </location>
</feature>
<feature type="compositionally biased region" description="Acidic residues" evidence="7">
    <location>
        <begin position="460"/>
        <end position="470"/>
    </location>
</feature>
<dbReference type="Pfam" id="PF16869">
    <property type="entry name" value="CNDH2_M"/>
    <property type="match status" value="1"/>
</dbReference>
<evidence type="ECO:0000259" key="10">
    <source>
        <dbReference type="Pfam" id="PF16869"/>
    </source>
</evidence>
<evidence type="ECO:0000313" key="12">
    <source>
        <dbReference type="Proteomes" id="UP000030645"/>
    </source>
</evidence>
<dbReference type="GO" id="GO:0051306">
    <property type="term" value="P:mitotic sister chromatid separation"/>
    <property type="evidence" value="ECO:0007669"/>
    <property type="project" value="TreeGrafter"/>
</dbReference>
<dbReference type="InterPro" id="IPR009378">
    <property type="entry name" value="H2_N"/>
</dbReference>
<evidence type="ECO:0000256" key="3">
    <source>
        <dbReference type="ARBA" id="ARBA00016903"/>
    </source>
</evidence>
<feature type="region of interest" description="Disordered" evidence="7">
    <location>
        <begin position="778"/>
        <end position="853"/>
    </location>
</feature>
<proteinExistence type="inferred from homology"/>
<name>W9RQU1_9ROSA</name>
<dbReference type="Pfam" id="PF06278">
    <property type="entry name" value="CNDH2_N"/>
    <property type="match status" value="1"/>
</dbReference>
<dbReference type="Pfam" id="PF16858">
    <property type="entry name" value="CNDH2_C"/>
    <property type="match status" value="1"/>
</dbReference>
<evidence type="ECO:0000259" key="9">
    <source>
        <dbReference type="Pfam" id="PF16858"/>
    </source>
</evidence>